<dbReference type="AlphaFoldDB" id="A0A9N8V7R6"/>
<keyword evidence="2" id="KW-1185">Reference proteome</keyword>
<sequence>MYDLEANFTDCLGVKRGLAHFFIVKISENTKWVRESKLKKLFKIK</sequence>
<organism evidence="1 2">
    <name type="scientific">Funneliformis mosseae</name>
    <name type="common">Endomycorrhizal fungus</name>
    <name type="synonym">Glomus mosseae</name>
    <dbReference type="NCBI Taxonomy" id="27381"/>
    <lineage>
        <taxon>Eukaryota</taxon>
        <taxon>Fungi</taxon>
        <taxon>Fungi incertae sedis</taxon>
        <taxon>Mucoromycota</taxon>
        <taxon>Glomeromycotina</taxon>
        <taxon>Glomeromycetes</taxon>
        <taxon>Glomerales</taxon>
        <taxon>Glomeraceae</taxon>
        <taxon>Funneliformis</taxon>
    </lineage>
</organism>
<name>A0A9N8V7R6_FUNMO</name>
<gene>
    <name evidence="1" type="ORF">FMOSSE_LOCUS832</name>
</gene>
<comment type="caution">
    <text evidence="1">The sequence shown here is derived from an EMBL/GenBank/DDBJ whole genome shotgun (WGS) entry which is preliminary data.</text>
</comment>
<reference evidence="1" key="1">
    <citation type="submission" date="2021-06" db="EMBL/GenBank/DDBJ databases">
        <authorList>
            <person name="Kallberg Y."/>
            <person name="Tangrot J."/>
            <person name="Rosling A."/>
        </authorList>
    </citation>
    <scope>NUCLEOTIDE SEQUENCE</scope>
    <source>
        <strain evidence="1">87-6 pot B 2015</strain>
    </source>
</reference>
<accession>A0A9N8V7R6</accession>
<evidence type="ECO:0000313" key="1">
    <source>
        <dbReference type="EMBL" id="CAG8441290.1"/>
    </source>
</evidence>
<dbReference type="EMBL" id="CAJVPP010000087">
    <property type="protein sequence ID" value="CAG8441290.1"/>
    <property type="molecule type" value="Genomic_DNA"/>
</dbReference>
<proteinExistence type="predicted"/>
<dbReference type="Proteomes" id="UP000789375">
    <property type="component" value="Unassembled WGS sequence"/>
</dbReference>
<evidence type="ECO:0000313" key="2">
    <source>
        <dbReference type="Proteomes" id="UP000789375"/>
    </source>
</evidence>
<protein>
    <submittedName>
        <fullName evidence="1">7041_t:CDS:1</fullName>
    </submittedName>
</protein>